<dbReference type="GeneID" id="43588005"/>
<gene>
    <name evidence="2" type="ORF">CI109_106524</name>
</gene>
<feature type="compositionally biased region" description="Basic residues" evidence="1">
    <location>
        <begin position="368"/>
        <end position="379"/>
    </location>
</feature>
<reference evidence="2" key="2">
    <citation type="submission" date="2024-01" db="EMBL/GenBank/DDBJ databases">
        <title>Comparative genomics of Cryptococcus and Kwoniella reveals pathogenesis evolution and contrasting modes of karyotype evolution via chromosome fusion or intercentromeric recombination.</title>
        <authorList>
            <person name="Coelho M.A."/>
            <person name="David-Palma M."/>
            <person name="Shea T."/>
            <person name="Bowers K."/>
            <person name="McGinley-Smith S."/>
            <person name="Mohammad A.W."/>
            <person name="Gnirke A."/>
            <person name="Yurkov A.M."/>
            <person name="Nowrousian M."/>
            <person name="Sun S."/>
            <person name="Cuomo C.A."/>
            <person name="Heitman J."/>
        </authorList>
    </citation>
    <scope>NUCLEOTIDE SEQUENCE</scope>
    <source>
        <strain evidence="2">CBS 12478</strain>
    </source>
</reference>
<feature type="region of interest" description="Disordered" evidence="1">
    <location>
        <begin position="368"/>
        <end position="393"/>
    </location>
</feature>
<accession>A0A5M6C1E4</accession>
<feature type="region of interest" description="Disordered" evidence="1">
    <location>
        <begin position="30"/>
        <end position="91"/>
    </location>
</feature>
<dbReference type="Proteomes" id="UP000322225">
    <property type="component" value="Chromosome 12"/>
</dbReference>
<proteinExistence type="predicted"/>
<evidence type="ECO:0000313" key="3">
    <source>
        <dbReference type="Proteomes" id="UP000322225"/>
    </source>
</evidence>
<feature type="compositionally biased region" description="Low complexity" evidence="1">
    <location>
        <begin position="226"/>
        <end position="242"/>
    </location>
</feature>
<keyword evidence="3" id="KW-1185">Reference proteome</keyword>
<feature type="compositionally biased region" description="Low complexity" evidence="1">
    <location>
        <begin position="30"/>
        <end position="39"/>
    </location>
</feature>
<organism evidence="2 3">
    <name type="scientific">Kwoniella shandongensis</name>
    <dbReference type="NCBI Taxonomy" id="1734106"/>
    <lineage>
        <taxon>Eukaryota</taxon>
        <taxon>Fungi</taxon>
        <taxon>Dikarya</taxon>
        <taxon>Basidiomycota</taxon>
        <taxon>Agaricomycotina</taxon>
        <taxon>Tremellomycetes</taxon>
        <taxon>Tremellales</taxon>
        <taxon>Cryptococcaceae</taxon>
        <taxon>Kwoniella</taxon>
    </lineage>
</organism>
<feature type="region of interest" description="Disordered" evidence="1">
    <location>
        <begin position="309"/>
        <end position="333"/>
    </location>
</feature>
<protein>
    <submittedName>
        <fullName evidence="2">Uncharacterized protein</fullName>
    </submittedName>
</protein>
<dbReference type="EMBL" id="CP144062">
    <property type="protein sequence ID" value="WWD22036.1"/>
    <property type="molecule type" value="Genomic_DNA"/>
</dbReference>
<feature type="region of interest" description="Disordered" evidence="1">
    <location>
        <begin position="223"/>
        <end position="264"/>
    </location>
</feature>
<evidence type="ECO:0000313" key="2">
    <source>
        <dbReference type="EMBL" id="WWD22036.1"/>
    </source>
</evidence>
<dbReference type="AlphaFoldDB" id="A0A5M6C1E4"/>
<feature type="compositionally biased region" description="Polar residues" evidence="1">
    <location>
        <begin position="64"/>
        <end position="73"/>
    </location>
</feature>
<name>A0A5M6C1E4_9TREE</name>
<dbReference type="OrthoDB" id="2596100at2759"/>
<dbReference type="KEGG" id="ksn:43588005"/>
<feature type="compositionally biased region" description="Basic and acidic residues" evidence="1">
    <location>
        <begin position="319"/>
        <end position="331"/>
    </location>
</feature>
<feature type="region of interest" description="Disordered" evidence="1">
    <location>
        <begin position="275"/>
        <end position="294"/>
    </location>
</feature>
<evidence type="ECO:0000256" key="1">
    <source>
        <dbReference type="SAM" id="MobiDB-lite"/>
    </source>
</evidence>
<dbReference type="RefSeq" id="XP_031861876.1">
    <property type="nucleotide sequence ID" value="XM_032003878.1"/>
</dbReference>
<feature type="compositionally biased region" description="Basic and acidic residues" evidence="1">
    <location>
        <begin position="46"/>
        <end position="63"/>
    </location>
</feature>
<sequence length="444" mass="48416">MTSLLGLPLPTPRTPSEIFASLSLSTPSPSSIVPSFTISPPTPPDHLSESKDDIPSCHIRETSDLAQSQSNDHAPNPQLTTTTRTPTHRPLTPKEAHHLTLLLTQHLFPHRNSAKQLMKESISLAEKLHEAGIRWDKVRRVMGTHLRGIWEEGGGGGGGRGGGSMGMDLYVQGSFLTIAEEPHPLDPMPLPIPLHPAPYAALPKLTLQAGLFNALPIGVDHSQTNSLSRSRSGSGLGSLSLSPLTTDNTSRNLDDNGDVNMEGFNNAVEDGISCNTNVSDRRGGQIAPMVDPGRNPLVQGFEFELHHGMQPDQSRIRAPKGDKGGRKGKWNERKKKVGLKIRIDGSHKPHHTNPNPHSATSIHTAHHLHHLHQAHHAHQAHQANPKTKGDHRSRWSKIHLDLRFGKGIKRRISFGGSGIDGEVPLTARSGRSARRYSFGGWEVR</sequence>
<reference evidence="2" key="1">
    <citation type="submission" date="2017-08" db="EMBL/GenBank/DDBJ databases">
        <authorList>
            <person name="Cuomo C."/>
            <person name="Billmyre B."/>
            <person name="Heitman J."/>
        </authorList>
    </citation>
    <scope>NUCLEOTIDE SEQUENCE</scope>
    <source>
        <strain evidence="2">CBS 12478</strain>
    </source>
</reference>
<feature type="compositionally biased region" description="Low complexity" evidence="1">
    <location>
        <begin position="79"/>
        <end position="90"/>
    </location>
</feature>